<accession>A0A089NS73</accession>
<protein>
    <submittedName>
        <fullName evidence="1">Protein of unassigned function</fullName>
    </submittedName>
</protein>
<evidence type="ECO:0000313" key="2">
    <source>
        <dbReference type="Proteomes" id="UP000029492"/>
    </source>
</evidence>
<dbReference type="Proteomes" id="UP000029492">
    <property type="component" value="Chromosome"/>
</dbReference>
<proteinExistence type="predicted"/>
<organism evidence="1 2">
    <name type="scientific">Methylobacterium oryzae CBMB20</name>
    <dbReference type="NCBI Taxonomy" id="693986"/>
    <lineage>
        <taxon>Bacteria</taxon>
        <taxon>Pseudomonadati</taxon>
        <taxon>Pseudomonadota</taxon>
        <taxon>Alphaproteobacteria</taxon>
        <taxon>Hyphomicrobiales</taxon>
        <taxon>Methylobacteriaceae</taxon>
        <taxon>Methylobacterium</taxon>
    </lineage>
</organism>
<gene>
    <name evidence="1" type="ORF">MOC_1605</name>
</gene>
<dbReference type="KEGG" id="mor:MOC_1605"/>
<keyword evidence="2" id="KW-1185">Reference proteome</keyword>
<dbReference type="HOGENOM" id="CLU_914693_0_0_5"/>
<sequence>MIIVFGGHLDRAFRLGTHRQRFRQPYDDGSEIKHKAEEDPYRSFFHRAGMMFLLSDAQIDHTSLPLDLPVPRPRRRPNGATYMAIPLRKLEDDGQFFAEMLTQIDAFSDETLAALRLRAHDDPHKPNAIHQVDDILMSILHAWMTGSTLVLSMGEGQALAEIATCILDVGIPVPFGIPDLRGLSRLDPRSSGMVANLQPSDCGDLNDLRETPAICLYRSRLRLLAERRTTDYTAGLASALREASMLDHRLREAPADIRLTVLRVPVIDNAHRDDIINDPLGWSRRRAPKRRLQVMLLSDSRSLC</sequence>
<reference evidence="1 2" key="1">
    <citation type="journal article" date="2014" name="PLoS ONE">
        <title>Genome Information of Methylobacterium oryzae, a Plant-Probiotic Methylotroph in the Phyllosphere.</title>
        <authorList>
            <person name="Kwak M.J."/>
            <person name="Jeong H."/>
            <person name="Madhaiyan M."/>
            <person name="Lee Y."/>
            <person name="Sa T.M."/>
            <person name="Oh T.K."/>
            <person name="Kim J.F."/>
        </authorList>
    </citation>
    <scope>NUCLEOTIDE SEQUENCE [LARGE SCALE GENOMIC DNA]</scope>
    <source>
        <strain evidence="1 2">CBMB20</strain>
    </source>
</reference>
<evidence type="ECO:0000313" key="1">
    <source>
        <dbReference type="EMBL" id="AIQ89360.1"/>
    </source>
</evidence>
<dbReference type="RefSeq" id="WP_139231557.1">
    <property type="nucleotide sequence ID" value="NZ_CP003811.1"/>
</dbReference>
<dbReference type="AlphaFoldDB" id="A0A089NS73"/>
<name>A0A089NS73_9HYPH</name>
<dbReference type="EMBL" id="CP003811">
    <property type="protein sequence ID" value="AIQ89360.1"/>
    <property type="molecule type" value="Genomic_DNA"/>
</dbReference>